<dbReference type="Proteomes" id="UP000183107">
    <property type="component" value="Unassembled WGS sequence"/>
</dbReference>
<keyword evidence="4" id="KW-0862">Zinc</keyword>
<dbReference type="Gene3D" id="3.10.200.10">
    <property type="entry name" value="Alpha carbonic anhydrase"/>
    <property type="match status" value="1"/>
</dbReference>
<evidence type="ECO:0000259" key="8">
    <source>
        <dbReference type="PROSITE" id="PS51144"/>
    </source>
</evidence>
<dbReference type="GO" id="GO:0008270">
    <property type="term" value="F:zinc ion binding"/>
    <property type="evidence" value="ECO:0007669"/>
    <property type="project" value="InterPro"/>
</dbReference>
<evidence type="ECO:0000256" key="2">
    <source>
        <dbReference type="ARBA" id="ARBA00012925"/>
    </source>
</evidence>
<dbReference type="NCBIfam" id="TIGR02595">
    <property type="entry name" value="PEP_CTERM"/>
    <property type="match status" value="1"/>
</dbReference>
<dbReference type="SMART" id="SM01057">
    <property type="entry name" value="Carb_anhydrase"/>
    <property type="match status" value="1"/>
</dbReference>
<reference evidence="10" key="1">
    <citation type="submission" date="2016-10" db="EMBL/GenBank/DDBJ databases">
        <authorList>
            <person name="Varghese N."/>
        </authorList>
    </citation>
    <scope>NUCLEOTIDE SEQUENCE [LARGE SCALE GENOMIC DNA]</scope>
    <source>
        <strain evidence="10">Nsp8</strain>
    </source>
</reference>
<dbReference type="Pfam" id="PF07589">
    <property type="entry name" value="PEP-CTERM"/>
    <property type="match status" value="1"/>
</dbReference>
<dbReference type="SUPFAM" id="SSF51069">
    <property type="entry name" value="Carbonic anhydrase"/>
    <property type="match status" value="1"/>
</dbReference>
<dbReference type="InterPro" id="IPR013424">
    <property type="entry name" value="Ice-binding_C"/>
</dbReference>
<feature type="domain" description="Alpha-carbonic anhydrase" evidence="8">
    <location>
        <begin position="26"/>
        <end position="250"/>
    </location>
</feature>
<keyword evidence="7" id="KW-0732">Signal</keyword>
<feature type="chain" id="PRO_5010271502" description="carbonic anhydrase" evidence="7">
    <location>
        <begin position="30"/>
        <end position="292"/>
    </location>
</feature>
<keyword evidence="5" id="KW-0456">Lyase</keyword>
<dbReference type="InterPro" id="IPR023561">
    <property type="entry name" value="Carbonic_anhydrase_a-class"/>
</dbReference>
<evidence type="ECO:0000256" key="1">
    <source>
        <dbReference type="ARBA" id="ARBA00010718"/>
    </source>
</evidence>
<feature type="signal peptide" evidence="7">
    <location>
        <begin position="1"/>
        <end position="29"/>
    </location>
</feature>
<evidence type="ECO:0000256" key="7">
    <source>
        <dbReference type="SAM" id="SignalP"/>
    </source>
</evidence>
<evidence type="ECO:0000313" key="9">
    <source>
        <dbReference type="EMBL" id="SFO06851.1"/>
    </source>
</evidence>
<dbReference type="PANTHER" id="PTHR18952:SF265">
    <property type="entry name" value="CARBONIC ANHYDRASE"/>
    <property type="match status" value="1"/>
</dbReference>
<dbReference type="InterPro" id="IPR036398">
    <property type="entry name" value="CA_dom_sf"/>
</dbReference>
<keyword evidence="3" id="KW-0479">Metal-binding</keyword>
<dbReference type="OrthoDB" id="5327615at2"/>
<dbReference type="InterPro" id="IPR041891">
    <property type="entry name" value="Alpha_CA_prokaryot-like"/>
</dbReference>
<proteinExistence type="inferred from homology"/>
<sequence length="292" mass="31724">MHTSISRLLQLTPLISALCLTGLPATASAASDRLADSVIDSVLEGMEAQSPINIRSHNTYFGQLSPLHFNLSSSTDLSVINNGSPSAESTIRANIDPGEGSLTVDGKTYSLAQFHFHEPSEHLENNKAAPMEMHLVFANADNLVVVGRLVNEGSFNSALGPIFSDLPETITETKSIDNFNLNSLLPDRMETFRYTGSLTTPPFTEGVQWITFAQPMEMSATQLQAFETLFPDGNARPVQPLNGRIILTDLPGFVSAMPEPETYAMLLAGLGLVSFVASRRQRLKANEAWFPV</sequence>
<dbReference type="InterPro" id="IPR001148">
    <property type="entry name" value="CA_dom"/>
</dbReference>
<dbReference type="RefSeq" id="WP_074797943.1">
    <property type="nucleotide sequence ID" value="NZ_FOVJ01000007.1"/>
</dbReference>
<dbReference type="CDD" id="cd03124">
    <property type="entry name" value="alpha_CA_prokaryotic_like"/>
    <property type="match status" value="1"/>
</dbReference>
<keyword evidence="10" id="KW-1185">Reference proteome</keyword>
<organism evidence="9 10">
    <name type="scientific">Nitrosospira briensis</name>
    <dbReference type="NCBI Taxonomy" id="35799"/>
    <lineage>
        <taxon>Bacteria</taxon>
        <taxon>Pseudomonadati</taxon>
        <taxon>Pseudomonadota</taxon>
        <taxon>Betaproteobacteria</taxon>
        <taxon>Nitrosomonadales</taxon>
        <taxon>Nitrosomonadaceae</taxon>
        <taxon>Nitrosospira</taxon>
    </lineage>
</organism>
<dbReference type="Pfam" id="PF00194">
    <property type="entry name" value="Carb_anhydrase"/>
    <property type="match status" value="1"/>
</dbReference>
<dbReference type="AlphaFoldDB" id="A0A1I5E6V6"/>
<comment type="similarity">
    <text evidence="1">Belongs to the alpha-carbonic anhydrase family.</text>
</comment>
<dbReference type="PROSITE" id="PS51144">
    <property type="entry name" value="ALPHA_CA_2"/>
    <property type="match status" value="1"/>
</dbReference>
<dbReference type="EMBL" id="FOVJ01000007">
    <property type="protein sequence ID" value="SFO06851.1"/>
    <property type="molecule type" value="Genomic_DNA"/>
</dbReference>
<gene>
    <name evidence="9" type="ORF">SAMN05216386_2511</name>
</gene>
<evidence type="ECO:0000256" key="4">
    <source>
        <dbReference type="ARBA" id="ARBA00022833"/>
    </source>
</evidence>
<evidence type="ECO:0000256" key="3">
    <source>
        <dbReference type="ARBA" id="ARBA00022723"/>
    </source>
</evidence>
<accession>A0A1I5E6V6</accession>
<evidence type="ECO:0000256" key="5">
    <source>
        <dbReference type="ARBA" id="ARBA00023239"/>
    </source>
</evidence>
<protein>
    <recommendedName>
        <fullName evidence="2">carbonic anhydrase</fullName>
        <ecNumber evidence="2">4.2.1.1</ecNumber>
    </recommendedName>
</protein>
<evidence type="ECO:0000256" key="6">
    <source>
        <dbReference type="ARBA" id="ARBA00048348"/>
    </source>
</evidence>
<dbReference type="PANTHER" id="PTHR18952">
    <property type="entry name" value="CARBONIC ANHYDRASE"/>
    <property type="match status" value="1"/>
</dbReference>
<dbReference type="EC" id="4.2.1.1" evidence="2"/>
<dbReference type="GO" id="GO:0004089">
    <property type="term" value="F:carbonate dehydratase activity"/>
    <property type="evidence" value="ECO:0007669"/>
    <property type="project" value="UniProtKB-EC"/>
</dbReference>
<comment type="catalytic activity">
    <reaction evidence="6">
        <text>hydrogencarbonate + H(+) = CO2 + H2O</text>
        <dbReference type="Rhea" id="RHEA:10748"/>
        <dbReference type="ChEBI" id="CHEBI:15377"/>
        <dbReference type="ChEBI" id="CHEBI:15378"/>
        <dbReference type="ChEBI" id="CHEBI:16526"/>
        <dbReference type="ChEBI" id="CHEBI:17544"/>
        <dbReference type="EC" id="4.2.1.1"/>
    </reaction>
</comment>
<name>A0A1I5E6V6_9PROT</name>
<evidence type="ECO:0000313" key="10">
    <source>
        <dbReference type="Proteomes" id="UP000183107"/>
    </source>
</evidence>